<reference evidence="1 2" key="1">
    <citation type="submission" date="2016-03" db="EMBL/GenBank/DDBJ databases">
        <title>Comparative genomics of the ectomycorrhizal sister species Rhizopogon vinicolor and Rhizopogon vesiculosus (Basidiomycota: Boletales) reveals a divergence of the mating type B locus.</title>
        <authorList>
            <person name="Mujic A.B."/>
            <person name="Kuo A."/>
            <person name="Tritt A."/>
            <person name="Lipzen A."/>
            <person name="Chen C."/>
            <person name="Johnson J."/>
            <person name="Sharma A."/>
            <person name="Barry K."/>
            <person name="Grigoriev I.V."/>
            <person name="Spatafora J.W."/>
        </authorList>
    </citation>
    <scope>NUCLEOTIDE SEQUENCE [LARGE SCALE GENOMIC DNA]</scope>
    <source>
        <strain evidence="1 2">AM-OR11-056</strain>
    </source>
</reference>
<gene>
    <name evidence="1" type="ORF">AZE42_02581</name>
</gene>
<accession>A0A1J8Q715</accession>
<organism evidence="1 2">
    <name type="scientific">Rhizopogon vesiculosus</name>
    <dbReference type="NCBI Taxonomy" id="180088"/>
    <lineage>
        <taxon>Eukaryota</taxon>
        <taxon>Fungi</taxon>
        <taxon>Dikarya</taxon>
        <taxon>Basidiomycota</taxon>
        <taxon>Agaricomycotina</taxon>
        <taxon>Agaricomycetes</taxon>
        <taxon>Agaricomycetidae</taxon>
        <taxon>Boletales</taxon>
        <taxon>Suillineae</taxon>
        <taxon>Rhizopogonaceae</taxon>
        <taxon>Rhizopogon</taxon>
    </lineage>
</organism>
<dbReference type="EMBL" id="LVVM01006018">
    <property type="protein sequence ID" value="OJA09112.1"/>
    <property type="molecule type" value="Genomic_DNA"/>
</dbReference>
<proteinExistence type="predicted"/>
<name>A0A1J8Q715_9AGAM</name>
<keyword evidence="2" id="KW-1185">Reference proteome</keyword>
<evidence type="ECO:0000313" key="2">
    <source>
        <dbReference type="Proteomes" id="UP000183567"/>
    </source>
</evidence>
<protein>
    <submittedName>
        <fullName evidence="1">Uncharacterized protein</fullName>
    </submittedName>
</protein>
<comment type="caution">
    <text evidence="1">The sequence shown here is derived from an EMBL/GenBank/DDBJ whole genome shotgun (WGS) entry which is preliminary data.</text>
</comment>
<evidence type="ECO:0000313" key="1">
    <source>
        <dbReference type="EMBL" id="OJA09112.1"/>
    </source>
</evidence>
<sequence>MRIADVPAAVKYRMEMRFAWTHSRYEMHECVIVVRQIKYTCPSSACYPFLIRYAFTDSKNSLGERYTRLDLVDKILENSDAVGIHRADEARR</sequence>
<dbReference type="AlphaFoldDB" id="A0A1J8Q715"/>
<dbReference type="Proteomes" id="UP000183567">
    <property type="component" value="Unassembled WGS sequence"/>
</dbReference>